<dbReference type="EMBL" id="JACHWR010000002">
    <property type="protein sequence ID" value="MBB3043306.1"/>
    <property type="molecule type" value="Genomic_DNA"/>
</dbReference>
<dbReference type="Gene3D" id="3.30.450.20">
    <property type="entry name" value="PAS domain"/>
    <property type="match status" value="1"/>
</dbReference>
<evidence type="ECO:0000313" key="2">
    <source>
        <dbReference type="Proteomes" id="UP000589626"/>
    </source>
</evidence>
<comment type="caution">
    <text evidence="1">The sequence shown here is derived from an EMBL/GenBank/DDBJ whole genome shotgun (WGS) entry which is preliminary data.</text>
</comment>
<proteinExistence type="predicted"/>
<gene>
    <name evidence="1" type="ORF">FHU40_003124</name>
</gene>
<dbReference type="CDD" id="cd12913">
    <property type="entry name" value="PDC1_MCP_like"/>
    <property type="match status" value="1"/>
</dbReference>
<sequence>MPITQTPDPASVISEAIEGIFATVAEVRRLALASHAAAVAEGRAFLDPDVRGLAPAFVDLLEAPDQLAVGLGIILEPGTLPSHPLRLEWWQRSTGRDAPVPLEVDLHPDSVGFYDYMAADWFAVPRRTRARHVVGPYVDVHGTDRYLLTLTMPMEADGRFLGVAGADVPITGFETVVLRRLGTAEAILVNDEGRVVVSTTSRWITGCLLPDHERRPGVPLAELPWELLEPPLPEPARAASRGEG</sequence>
<dbReference type="Pfam" id="PF22673">
    <property type="entry name" value="MCP-like_PDC_1"/>
    <property type="match status" value="1"/>
</dbReference>
<dbReference type="RefSeq" id="WP_183593172.1">
    <property type="nucleotide sequence ID" value="NZ_JACHWR010000002.1"/>
</dbReference>
<accession>A0A7W4Z2X0</accession>
<name>A0A7W4Z2X0_9ACTN</name>
<dbReference type="Proteomes" id="UP000589626">
    <property type="component" value="Unassembled WGS sequence"/>
</dbReference>
<evidence type="ECO:0008006" key="3">
    <source>
        <dbReference type="Google" id="ProtNLM"/>
    </source>
</evidence>
<dbReference type="AlphaFoldDB" id="A0A7W4Z2X0"/>
<reference evidence="1 2" key="1">
    <citation type="submission" date="2020-08" db="EMBL/GenBank/DDBJ databases">
        <title>Sequencing the genomes of 1000 actinobacteria strains.</title>
        <authorList>
            <person name="Klenk H.-P."/>
        </authorList>
    </citation>
    <scope>NUCLEOTIDE SEQUENCE [LARGE SCALE GENOMIC DNA]</scope>
    <source>
        <strain evidence="1 2">DSM 105498</strain>
    </source>
</reference>
<organism evidence="1 2">
    <name type="scientific">Nocardioides soli</name>
    <dbReference type="NCBI Taxonomy" id="1036020"/>
    <lineage>
        <taxon>Bacteria</taxon>
        <taxon>Bacillati</taxon>
        <taxon>Actinomycetota</taxon>
        <taxon>Actinomycetes</taxon>
        <taxon>Propionibacteriales</taxon>
        <taxon>Nocardioidaceae</taxon>
        <taxon>Nocardioides</taxon>
    </lineage>
</organism>
<evidence type="ECO:0000313" key="1">
    <source>
        <dbReference type="EMBL" id="MBB3043306.1"/>
    </source>
</evidence>
<protein>
    <recommendedName>
        <fullName evidence="3">Cache domain-containing protein</fullName>
    </recommendedName>
</protein>
<keyword evidence="2" id="KW-1185">Reference proteome</keyword>